<evidence type="ECO:0000256" key="7">
    <source>
        <dbReference type="ARBA" id="ARBA00023239"/>
    </source>
</evidence>
<dbReference type="EC" id="3.4.-.-" evidence="8"/>
<dbReference type="GO" id="GO:0008233">
    <property type="term" value="F:peptidase activity"/>
    <property type="evidence" value="ECO:0007669"/>
    <property type="project" value="UniProtKB-KW"/>
</dbReference>
<keyword evidence="4 8" id="KW-0378">Hydrolase</keyword>
<dbReference type="Pfam" id="PF02586">
    <property type="entry name" value="SRAP"/>
    <property type="match status" value="1"/>
</dbReference>
<dbReference type="PANTHER" id="PTHR13604">
    <property type="entry name" value="DC12-RELATED"/>
    <property type="match status" value="1"/>
</dbReference>
<evidence type="ECO:0000313" key="10">
    <source>
        <dbReference type="Proteomes" id="UP000541033"/>
    </source>
</evidence>
<dbReference type="Proteomes" id="UP000541033">
    <property type="component" value="Unassembled WGS sequence"/>
</dbReference>
<keyword evidence="6" id="KW-0238">DNA-binding</keyword>
<evidence type="ECO:0000256" key="4">
    <source>
        <dbReference type="ARBA" id="ARBA00022801"/>
    </source>
</evidence>
<evidence type="ECO:0000256" key="1">
    <source>
        <dbReference type="ARBA" id="ARBA00008136"/>
    </source>
</evidence>
<comment type="similarity">
    <text evidence="1 8">Belongs to the SOS response-associated peptidase family.</text>
</comment>
<keyword evidence="2 8" id="KW-0645">Protease</keyword>
<dbReference type="AlphaFoldDB" id="A0A7X5R3K7"/>
<dbReference type="GO" id="GO:0006508">
    <property type="term" value="P:proteolysis"/>
    <property type="evidence" value="ECO:0007669"/>
    <property type="project" value="UniProtKB-KW"/>
</dbReference>
<dbReference type="PANTHER" id="PTHR13604:SF0">
    <property type="entry name" value="ABASIC SITE PROCESSING PROTEIN HMCES"/>
    <property type="match status" value="1"/>
</dbReference>
<accession>A0A7X5R3K7</accession>
<reference evidence="9 10" key="1">
    <citation type="submission" date="2020-02" db="EMBL/GenBank/DDBJ databases">
        <title>Sequencing the genomes of 1000 actinobacteria strains.</title>
        <authorList>
            <person name="Klenk H.-P."/>
        </authorList>
    </citation>
    <scope>NUCLEOTIDE SEQUENCE [LARGE SCALE GENOMIC DNA]</scope>
    <source>
        <strain evidence="9 10">DSM 27960</strain>
    </source>
</reference>
<evidence type="ECO:0000256" key="3">
    <source>
        <dbReference type="ARBA" id="ARBA00022763"/>
    </source>
</evidence>
<keyword evidence="10" id="KW-1185">Reference proteome</keyword>
<dbReference type="RefSeq" id="WP_167151873.1">
    <property type="nucleotide sequence ID" value="NZ_JAAMOX010000003.1"/>
</dbReference>
<dbReference type="InterPro" id="IPR003738">
    <property type="entry name" value="SRAP"/>
</dbReference>
<gene>
    <name evidence="9" type="ORF">FHX76_002924</name>
</gene>
<dbReference type="Gene3D" id="3.90.1680.10">
    <property type="entry name" value="SOS response associated peptidase-like"/>
    <property type="match status" value="1"/>
</dbReference>
<protein>
    <recommendedName>
        <fullName evidence="8">Abasic site processing protein</fullName>
        <ecNumber evidence="8">3.4.-.-</ecNumber>
    </recommendedName>
</protein>
<evidence type="ECO:0000256" key="2">
    <source>
        <dbReference type="ARBA" id="ARBA00022670"/>
    </source>
</evidence>
<dbReference type="GO" id="GO:0016829">
    <property type="term" value="F:lyase activity"/>
    <property type="evidence" value="ECO:0007669"/>
    <property type="project" value="UniProtKB-KW"/>
</dbReference>
<keyword evidence="3" id="KW-0227">DNA damage</keyword>
<evidence type="ECO:0000256" key="8">
    <source>
        <dbReference type="RuleBase" id="RU364100"/>
    </source>
</evidence>
<keyword evidence="7" id="KW-0456">Lyase</keyword>
<dbReference type="SUPFAM" id="SSF143081">
    <property type="entry name" value="BB1717-like"/>
    <property type="match status" value="1"/>
</dbReference>
<name>A0A7X5R3K7_9MICO</name>
<organism evidence="9 10">
    <name type="scientific">Lysinibacter cavernae</name>
    <dbReference type="NCBI Taxonomy" id="1640652"/>
    <lineage>
        <taxon>Bacteria</taxon>
        <taxon>Bacillati</taxon>
        <taxon>Actinomycetota</taxon>
        <taxon>Actinomycetes</taxon>
        <taxon>Micrococcales</taxon>
        <taxon>Microbacteriaceae</taxon>
        <taxon>Lysinibacter</taxon>
    </lineage>
</organism>
<proteinExistence type="inferred from homology"/>
<dbReference type="EMBL" id="JAAMOX010000003">
    <property type="protein sequence ID" value="NIH55009.1"/>
    <property type="molecule type" value="Genomic_DNA"/>
</dbReference>
<dbReference type="GO" id="GO:0106300">
    <property type="term" value="P:protein-DNA covalent cross-linking repair"/>
    <property type="evidence" value="ECO:0007669"/>
    <property type="project" value="InterPro"/>
</dbReference>
<evidence type="ECO:0000313" key="9">
    <source>
        <dbReference type="EMBL" id="NIH55009.1"/>
    </source>
</evidence>
<dbReference type="InterPro" id="IPR036590">
    <property type="entry name" value="SRAP-like"/>
</dbReference>
<sequence length="246" mass="26787">MCGRFVVARATGSLVAFYSVDQPADDLPEPNYNIRPTDSVPIVVDTAARSQEPANDSDDGAATGVRRLEAARWSLVPPFAKELKLPYPTFNARSESAASKPSFRASVATKRCIVPADGYYEWLTAADNSKTPFYITDADEDVPLSFAGLYSWWADPTFAADDPDRWVLSATILTMAAPPELAHIHDRTPVTLPTTMIDDWLDPGTRGDQGLMDAAVEASLPVARSLHTRQVAPLRGNGPELIRSVR</sequence>
<dbReference type="GO" id="GO:0003697">
    <property type="term" value="F:single-stranded DNA binding"/>
    <property type="evidence" value="ECO:0007669"/>
    <property type="project" value="InterPro"/>
</dbReference>
<evidence type="ECO:0000256" key="6">
    <source>
        <dbReference type="ARBA" id="ARBA00023125"/>
    </source>
</evidence>
<comment type="caution">
    <text evidence="9">The sequence shown here is derived from an EMBL/GenBank/DDBJ whole genome shotgun (WGS) entry which is preliminary data.</text>
</comment>
<keyword evidence="5" id="KW-0190">Covalent protein-DNA linkage</keyword>
<evidence type="ECO:0000256" key="5">
    <source>
        <dbReference type="ARBA" id="ARBA00023124"/>
    </source>
</evidence>